<evidence type="ECO:0000256" key="1">
    <source>
        <dbReference type="SAM" id="Phobius"/>
    </source>
</evidence>
<proteinExistence type="predicted"/>
<keyword evidence="1" id="KW-1133">Transmembrane helix</keyword>
<feature type="transmembrane region" description="Helical" evidence="1">
    <location>
        <begin position="9"/>
        <end position="30"/>
    </location>
</feature>
<reference evidence="3" key="1">
    <citation type="submission" date="2017-09" db="EMBL/GenBank/DDBJ databases">
        <title>Depth-based differentiation of microbial function through sediment-hosted aquifers and enrichment of novel symbionts in the deep terrestrial subsurface.</title>
        <authorList>
            <person name="Probst A.J."/>
            <person name="Ladd B."/>
            <person name="Jarett J.K."/>
            <person name="Geller-Mcgrath D.E."/>
            <person name="Sieber C.M.K."/>
            <person name="Emerson J.B."/>
            <person name="Anantharaman K."/>
            <person name="Thomas B.C."/>
            <person name="Malmstrom R."/>
            <person name="Stieglmeier M."/>
            <person name="Klingl A."/>
            <person name="Woyke T."/>
            <person name="Ryan C.M."/>
            <person name="Banfield J.F."/>
        </authorList>
    </citation>
    <scope>NUCLEOTIDE SEQUENCE [LARGE SCALE GENOMIC DNA]</scope>
</reference>
<gene>
    <name evidence="2" type="ORF">COT75_01660</name>
</gene>
<comment type="caution">
    <text evidence="2">The sequence shown here is derived from an EMBL/GenBank/DDBJ whole genome shotgun (WGS) entry which is preliminary data.</text>
</comment>
<dbReference type="Proteomes" id="UP000230093">
    <property type="component" value="Unassembled WGS sequence"/>
</dbReference>
<dbReference type="AlphaFoldDB" id="A0A2H0W9M1"/>
<evidence type="ECO:0008006" key="4">
    <source>
        <dbReference type="Google" id="ProtNLM"/>
    </source>
</evidence>
<feature type="transmembrane region" description="Helical" evidence="1">
    <location>
        <begin position="260"/>
        <end position="281"/>
    </location>
</feature>
<dbReference type="EMBL" id="PEZT01000010">
    <property type="protein sequence ID" value="PIS09364.1"/>
    <property type="molecule type" value="Genomic_DNA"/>
</dbReference>
<feature type="transmembrane region" description="Helical" evidence="1">
    <location>
        <begin position="79"/>
        <end position="98"/>
    </location>
</feature>
<evidence type="ECO:0000313" key="3">
    <source>
        <dbReference type="Proteomes" id="UP000230093"/>
    </source>
</evidence>
<keyword evidence="1" id="KW-0812">Transmembrane</keyword>
<feature type="transmembrane region" description="Helical" evidence="1">
    <location>
        <begin position="340"/>
        <end position="359"/>
    </location>
</feature>
<protein>
    <recommendedName>
        <fullName evidence="4">Glycosyltransferase RgtA/B/C/D-like domain-containing protein</fullName>
    </recommendedName>
</protein>
<evidence type="ECO:0000313" key="2">
    <source>
        <dbReference type="EMBL" id="PIS09364.1"/>
    </source>
</evidence>
<organism evidence="2 3">
    <name type="scientific">Candidatus Beckwithbacteria bacterium CG10_big_fil_rev_8_21_14_0_10_34_10</name>
    <dbReference type="NCBI Taxonomy" id="1974495"/>
    <lineage>
        <taxon>Bacteria</taxon>
        <taxon>Candidatus Beckwithiibacteriota</taxon>
    </lineage>
</organism>
<accession>A0A2H0W9M1</accession>
<feature type="transmembrane region" description="Helical" evidence="1">
    <location>
        <begin position="160"/>
        <end position="187"/>
    </location>
</feature>
<feature type="transmembrane region" description="Helical" evidence="1">
    <location>
        <begin position="293"/>
        <end position="311"/>
    </location>
</feature>
<name>A0A2H0W9M1_9BACT</name>
<keyword evidence="1" id="KW-0472">Membrane</keyword>
<feature type="transmembrane region" description="Helical" evidence="1">
    <location>
        <begin position="199"/>
        <end position="217"/>
    </location>
</feature>
<feature type="transmembrane region" description="Helical" evidence="1">
    <location>
        <begin position="110"/>
        <end position="129"/>
    </location>
</feature>
<sequence>MKKLLKLDLILLILLAILVYAPIFSSWFFMDDFYFLQISKAANLREFFLFFKPILGIPFRPVSQQIFFFTFQRIFGLRVLPFFIFTFLIHILSAWLVYKIGRCFVKERIKAKLISLMYVISPIFYMGLYSLTGSYVLFGILYFLLSFWLWLRFENEKRNWLYFLSLLFFILAIFSSEIAFSLPILIFLFSKYKNKLKRITPYGIIIVSNLLINYFFAGAPETQAFSFKFSSFPSVFRWYILRAFGLPEGVKNGYLWETRLIYALFFILLTLLTAGLYKWYQAKKEIFKKELKLILKYLLWIFVSALPFYFMPYHLNPIYFSISFIGFLFLLEKILDKKFFYFYLFISIIISFFSVRLLAHTHWTARRASLAKDWITRTRTNCSYYNSNNKVDILMEEEGLAEELMITLQKDRALQLFCQNEDLKVIYKVYGENKSLIE</sequence>